<feature type="domain" description="C2H2-type" evidence="11">
    <location>
        <begin position="48"/>
        <end position="76"/>
    </location>
</feature>
<keyword evidence="3" id="KW-0677">Repeat</keyword>
<evidence type="ECO:0000256" key="3">
    <source>
        <dbReference type="ARBA" id="ARBA00022737"/>
    </source>
</evidence>
<feature type="region of interest" description="Disordered" evidence="10">
    <location>
        <begin position="247"/>
        <end position="266"/>
    </location>
</feature>
<dbReference type="OrthoDB" id="10018191at2759"/>
<feature type="domain" description="C2H2-type" evidence="11">
    <location>
        <begin position="20"/>
        <end position="47"/>
    </location>
</feature>
<keyword evidence="5" id="KW-0862">Zinc</keyword>
<keyword evidence="7" id="KW-0804">Transcription</keyword>
<dbReference type="GO" id="GO:0008270">
    <property type="term" value="F:zinc ion binding"/>
    <property type="evidence" value="ECO:0007669"/>
    <property type="project" value="UniProtKB-KW"/>
</dbReference>
<comment type="subcellular location">
    <subcellularLocation>
        <location evidence="1">Nucleus</location>
    </subcellularLocation>
</comment>
<dbReference type="PANTHER" id="PTHR40626:SF11">
    <property type="entry name" value="ZINC FINGER PROTEIN YPR022C"/>
    <property type="match status" value="1"/>
</dbReference>
<evidence type="ECO:0000313" key="13">
    <source>
        <dbReference type="Proteomes" id="UP000325579"/>
    </source>
</evidence>
<dbReference type="Proteomes" id="UP000325579">
    <property type="component" value="Unassembled WGS sequence"/>
</dbReference>
<dbReference type="EMBL" id="ML736807">
    <property type="protein sequence ID" value="KAE8400976.1"/>
    <property type="molecule type" value="Genomic_DNA"/>
</dbReference>
<dbReference type="AlphaFoldDB" id="A0A5N7D3J5"/>
<dbReference type="GO" id="GO:0005634">
    <property type="term" value="C:nucleus"/>
    <property type="evidence" value="ECO:0007669"/>
    <property type="project" value="UniProtKB-SubCell"/>
</dbReference>
<feature type="compositionally biased region" description="Polar residues" evidence="10">
    <location>
        <begin position="247"/>
        <end position="264"/>
    </location>
</feature>
<evidence type="ECO:0000256" key="8">
    <source>
        <dbReference type="ARBA" id="ARBA00023242"/>
    </source>
</evidence>
<evidence type="ECO:0000256" key="5">
    <source>
        <dbReference type="ARBA" id="ARBA00022833"/>
    </source>
</evidence>
<evidence type="ECO:0000256" key="10">
    <source>
        <dbReference type="SAM" id="MobiDB-lite"/>
    </source>
</evidence>
<dbReference type="Pfam" id="PF04082">
    <property type="entry name" value="Fungal_trans"/>
    <property type="match status" value="1"/>
</dbReference>
<dbReference type="Pfam" id="PF00096">
    <property type="entry name" value="zf-C2H2"/>
    <property type="match status" value="2"/>
</dbReference>
<evidence type="ECO:0000256" key="7">
    <source>
        <dbReference type="ARBA" id="ARBA00023163"/>
    </source>
</evidence>
<dbReference type="GO" id="GO:0000981">
    <property type="term" value="F:DNA-binding transcription factor activity, RNA polymerase II-specific"/>
    <property type="evidence" value="ECO:0007669"/>
    <property type="project" value="InterPro"/>
</dbReference>
<keyword evidence="8" id="KW-0539">Nucleus</keyword>
<dbReference type="SMART" id="SM00355">
    <property type="entry name" value="ZnF_C2H2"/>
    <property type="match status" value="2"/>
</dbReference>
<dbReference type="SUPFAM" id="SSF57667">
    <property type="entry name" value="beta-beta-alpha zinc fingers"/>
    <property type="match status" value="1"/>
</dbReference>
<dbReference type="PROSITE" id="PS00028">
    <property type="entry name" value="ZINC_FINGER_C2H2_1"/>
    <property type="match status" value="2"/>
</dbReference>
<sequence>MPPHAKRERCRRRKTSQEERICSICSQSFKKAEHLARHFRSHTKERPFTCQSCGKVYVRQDSLLRHSRLQHGHTQPNGPVNEGTGITMGGPPLRGPNEHASALMETSAMAGVGQTVPIPEQLALGQQVRPEDNTGSGLTPPFGPYTVDLATEEDPTTHEPDVPMAQFASTEMDGSVSACNGPWPVVWDGPGDLDWTSWLTGTDFDLDALNQSLLESTELRAKDAARSLGGAAGPIQRRWHTFSETAISSGQTTPDQSDPGNNHPGQIRICADESYRQRLAESLRQQIQPGILPSTGFLNLCLQAYFTHFQSIFPLVHVPTFQPSKNNAILLLSICSIGSLFLGSSRAMAHGISMFERMQKAILASWETHISASKGLSIISLQAALIGQTFGLLVGRPKDLAGIDIFHGSIVAWARKAKLFSLTEDARACSINIEEDGEELEGAWRAWARTEEKKRIILGIYIHDVELAKLHNHEPILRHGVEKVPKLSPPNVFTAPNAAAWKRELMAVQAPVHIPPSPAVTGPLSLSVETRPGDDFECYAILECIGALAHEDRDAGGTRLDIVQNCQRLLTQWYLRRFNHSPRNPLHASKIQDPFCLMILWHSTFMHLYTRFDDLECACGREGEAVSQQKRPYAEAWVRSVDAKRTLLHATLVQRHFQSIAVGAEPAFHVPMALYYCGIAWASFTQFRMLEPPSDGDSEELDFPELRMLGVNQTKLFCEVTRGIQLGRLESGPLFVIIDLLGRISHWKISETLSATLLAFVEDLPDLF</sequence>
<proteinExistence type="predicted"/>
<dbReference type="FunFam" id="3.30.160.60:FF:000100">
    <property type="entry name" value="Zinc finger 45-like"/>
    <property type="match status" value="1"/>
</dbReference>
<dbReference type="GeneID" id="43672539"/>
<evidence type="ECO:0000256" key="2">
    <source>
        <dbReference type="ARBA" id="ARBA00022723"/>
    </source>
</evidence>
<keyword evidence="2" id="KW-0479">Metal-binding</keyword>
<dbReference type="InterPro" id="IPR013087">
    <property type="entry name" value="Znf_C2H2_type"/>
</dbReference>
<dbReference type="RefSeq" id="XP_031938295.1">
    <property type="nucleotide sequence ID" value="XM_032087848.1"/>
</dbReference>
<dbReference type="GO" id="GO:0000978">
    <property type="term" value="F:RNA polymerase II cis-regulatory region sequence-specific DNA binding"/>
    <property type="evidence" value="ECO:0007669"/>
    <property type="project" value="InterPro"/>
</dbReference>
<evidence type="ECO:0000259" key="11">
    <source>
        <dbReference type="PROSITE" id="PS50157"/>
    </source>
</evidence>
<evidence type="ECO:0000256" key="9">
    <source>
        <dbReference type="PROSITE-ProRule" id="PRU00042"/>
    </source>
</evidence>
<gene>
    <name evidence="12" type="ORF">BDV37DRAFT_286077</name>
</gene>
<evidence type="ECO:0000256" key="4">
    <source>
        <dbReference type="ARBA" id="ARBA00022771"/>
    </source>
</evidence>
<keyword evidence="4 9" id="KW-0863">Zinc-finger</keyword>
<dbReference type="GO" id="GO:0000785">
    <property type="term" value="C:chromatin"/>
    <property type="evidence" value="ECO:0007669"/>
    <property type="project" value="TreeGrafter"/>
</dbReference>
<protein>
    <recommendedName>
        <fullName evidence="11">C2H2-type domain-containing protein</fullName>
    </recommendedName>
</protein>
<organism evidence="12 13">
    <name type="scientific">Aspergillus pseudonomiae</name>
    <dbReference type="NCBI Taxonomy" id="1506151"/>
    <lineage>
        <taxon>Eukaryota</taxon>
        <taxon>Fungi</taxon>
        <taxon>Dikarya</taxon>
        <taxon>Ascomycota</taxon>
        <taxon>Pezizomycotina</taxon>
        <taxon>Eurotiomycetes</taxon>
        <taxon>Eurotiomycetidae</taxon>
        <taxon>Eurotiales</taxon>
        <taxon>Aspergillaceae</taxon>
        <taxon>Aspergillus</taxon>
        <taxon>Aspergillus subgen. Circumdati</taxon>
    </lineage>
</organism>
<keyword evidence="6" id="KW-0805">Transcription regulation</keyword>
<dbReference type="GO" id="GO:0006351">
    <property type="term" value="P:DNA-templated transcription"/>
    <property type="evidence" value="ECO:0007669"/>
    <property type="project" value="InterPro"/>
</dbReference>
<dbReference type="InterPro" id="IPR036236">
    <property type="entry name" value="Znf_C2H2_sf"/>
</dbReference>
<keyword evidence="13" id="KW-1185">Reference proteome</keyword>
<evidence type="ECO:0000313" key="12">
    <source>
        <dbReference type="EMBL" id="KAE8400976.1"/>
    </source>
</evidence>
<reference evidence="12 13" key="1">
    <citation type="submission" date="2019-04" db="EMBL/GenBank/DDBJ databases">
        <authorList>
            <consortium name="DOE Joint Genome Institute"/>
            <person name="Mondo S."/>
            <person name="Kjaerbolling I."/>
            <person name="Vesth T."/>
            <person name="Frisvad J.C."/>
            <person name="Nybo J.L."/>
            <person name="Theobald S."/>
            <person name="Kildgaard S."/>
            <person name="Isbrandt T."/>
            <person name="Kuo A."/>
            <person name="Sato A."/>
            <person name="Lyhne E.K."/>
            <person name="Kogle M.E."/>
            <person name="Wiebenga A."/>
            <person name="Kun R.S."/>
            <person name="Lubbers R.J."/>
            <person name="Makela M.R."/>
            <person name="Barry K."/>
            <person name="Chovatia M."/>
            <person name="Clum A."/>
            <person name="Daum C."/>
            <person name="Haridas S."/>
            <person name="He G."/>
            <person name="LaButti K."/>
            <person name="Lipzen A."/>
            <person name="Riley R."/>
            <person name="Salamov A."/>
            <person name="Simmons B.A."/>
            <person name="Magnuson J.K."/>
            <person name="Henrissat B."/>
            <person name="Mortensen U.H."/>
            <person name="Larsen T.O."/>
            <person name="Devries R.P."/>
            <person name="Grigoriev I.V."/>
            <person name="Machida M."/>
            <person name="Baker S.E."/>
            <person name="Andersen M.R."/>
            <person name="Cantor M.N."/>
            <person name="Hua S.X."/>
        </authorList>
    </citation>
    <scope>NUCLEOTIDE SEQUENCE [LARGE SCALE GENOMIC DNA]</scope>
    <source>
        <strain evidence="12 13">CBS 119388</strain>
    </source>
</reference>
<dbReference type="PANTHER" id="PTHR40626">
    <property type="entry name" value="MIP31509P"/>
    <property type="match status" value="1"/>
</dbReference>
<dbReference type="PROSITE" id="PS50157">
    <property type="entry name" value="ZINC_FINGER_C2H2_2"/>
    <property type="match status" value="2"/>
</dbReference>
<name>A0A5N7D3J5_9EURO</name>
<dbReference type="InterPro" id="IPR051059">
    <property type="entry name" value="VerF-like"/>
</dbReference>
<evidence type="ECO:0000256" key="6">
    <source>
        <dbReference type="ARBA" id="ARBA00023015"/>
    </source>
</evidence>
<dbReference type="Gene3D" id="3.30.160.60">
    <property type="entry name" value="Classic Zinc Finger"/>
    <property type="match status" value="2"/>
</dbReference>
<evidence type="ECO:0000256" key="1">
    <source>
        <dbReference type="ARBA" id="ARBA00004123"/>
    </source>
</evidence>
<dbReference type="InterPro" id="IPR007219">
    <property type="entry name" value="XnlR_reg_dom"/>
</dbReference>
<accession>A0A5N7D3J5</accession>
<dbReference type="CDD" id="cd12148">
    <property type="entry name" value="fungal_TF_MHR"/>
    <property type="match status" value="1"/>
</dbReference>